<gene>
    <name evidence="1" type="ORF">PYW08_008627</name>
</gene>
<evidence type="ECO:0000313" key="2">
    <source>
        <dbReference type="Proteomes" id="UP001231649"/>
    </source>
</evidence>
<organism evidence="1 2">
    <name type="scientific">Mythimna loreyi</name>
    <dbReference type="NCBI Taxonomy" id="667449"/>
    <lineage>
        <taxon>Eukaryota</taxon>
        <taxon>Metazoa</taxon>
        <taxon>Ecdysozoa</taxon>
        <taxon>Arthropoda</taxon>
        <taxon>Hexapoda</taxon>
        <taxon>Insecta</taxon>
        <taxon>Pterygota</taxon>
        <taxon>Neoptera</taxon>
        <taxon>Endopterygota</taxon>
        <taxon>Lepidoptera</taxon>
        <taxon>Glossata</taxon>
        <taxon>Ditrysia</taxon>
        <taxon>Noctuoidea</taxon>
        <taxon>Noctuidae</taxon>
        <taxon>Noctuinae</taxon>
        <taxon>Hadenini</taxon>
        <taxon>Mythimna</taxon>
    </lineage>
</organism>
<protein>
    <submittedName>
        <fullName evidence="1">Uncharacterized protein</fullName>
    </submittedName>
</protein>
<name>A0ACC2Q9K4_9NEOP</name>
<dbReference type="Proteomes" id="UP001231649">
    <property type="component" value="Chromosome 22"/>
</dbReference>
<sequence>MNFVTLSIVFVFFAALYLLNTKGDESDNTMSRDQFAAWHCYQKMTCTPGGGWVCGVDRTQGIMATFPDKCHLHGVNCRKQGVYKQISTHKCKPKVSFIRLLGKDYGQAHFEYSTLPYGFKDAAFDEIPRENLGIPEINITRSERFMERLVRKRTKMGVGSSLKVKDGFGVAANVSIAF</sequence>
<keyword evidence="2" id="KW-1185">Reference proteome</keyword>
<evidence type="ECO:0000313" key="1">
    <source>
        <dbReference type="EMBL" id="KAJ8711673.1"/>
    </source>
</evidence>
<comment type="caution">
    <text evidence="1">The sequence shown here is derived from an EMBL/GenBank/DDBJ whole genome shotgun (WGS) entry which is preliminary data.</text>
</comment>
<proteinExistence type="predicted"/>
<accession>A0ACC2Q9K4</accession>
<reference evidence="1" key="1">
    <citation type="submission" date="2023-03" db="EMBL/GenBank/DDBJ databases">
        <title>Chromosome-level genomes of two armyworms, Mythimna separata and Mythimna loreyi, provide insights into the biosynthesis and reception of sex pheromones.</title>
        <authorList>
            <person name="Zhao H."/>
        </authorList>
    </citation>
    <scope>NUCLEOTIDE SEQUENCE</scope>
    <source>
        <strain evidence="1">BeijingLab</strain>
    </source>
</reference>
<dbReference type="EMBL" id="CM056798">
    <property type="protein sequence ID" value="KAJ8711673.1"/>
    <property type="molecule type" value="Genomic_DNA"/>
</dbReference>